<gene>
    <name evidence="1" type="ORF">Fcan01_24129</name>
</gene>
<evidence type="ECO:0000313" key="2">
    <source>
        <dbReference type="Proteomes" id="UP000198287"/>
    </source>
</evidence>
<comment type="caution">
    <text evidence="1">The sequence shown here is derived from an EMBL/GenBank/DDBJ whole genome shotgun (WGS) entry which is preliminary data.</text>
</comment>
<keyword evidence="2" id="KW-1185">Reference proteome</keyword>
<name>A0A226DA27_FOLCA</name>
<reference evidence="1 2" key="1">
    <citation type="submission" date="2015-12" db="EMBL/GenBank/DDBJ databases">
        <title>The genome of Folsomia candida.</title>
        <authorList>
            <person name="Faddeeva A."/>
            <person name="Derks M.F."/>
            <person name="Anvar Y."/>
            <person name="Smit S."/>
            <person name="Van Straalen N."/>
            <person name="Roelofs D."/>
        </authorList>
    </citation>
    <scope>NUCLEOTIDE SEQUENCE [LARGE SCALE GENOMIC DNA]</scope>
    <source>
        <strain evidence="1 2">VU population</strain>
        <tissue evidence="1">Whole body</tissue>
    </source>
</reference>
<accession>A0A226DA27</accession>
<evidence type="ECO:0008006" key="3">
    <source>
        <dbReference type="Google" id="ProtNLM"/>
    </source>
</evidence>
<protein>
    <recommendedName>
        <fullName evidence="3">Death domain-containing protein</fullName>
    </recommendedName>
</protein>
<sequence length="113" mass="13537">MADSTDFTVRELYLQHSDAKKLANIIVEDMYLIKNWEQLCVPFNVNNSQKLLWRRHLDMGVISYHRVIEQLLEEWLSYRRTLNDLTHLLDKEGFRLTAENIKDRFILDSNQQA</sequence>
<proteinExistence type="predicted"/>
<evidence type="ECO:0000313" key="1">
    <source>
        <dbReference type="EMBL" id="OXA41106.1"/>
    </source>
</evidence>
<organism evidence="1 2">
    <name type="scientific">Folsomia candida</name>
    <name type="common">Springtail</name>
    <dbReference type="NCBI Taxonomy" id="158441"/>
    <lineage>
        <taxon>Eukaryota</taxon>
        <taxon>Metazoa</taxon>
        <taxon>Ecdysozoa</taxon>
        <taxon>Arthropoda</taxon>
        <taxon>Hexapoda</taxon>
        <taxon>Collembola</taxon>
        <taxon>Entomobryomorpha</taxon>
        <taxon>Isotomoidea</taxon>
        <taxon>Isotomidae</taxon>
        <taxon>Proisotominae</taxon>
        <taxon>Folsomia</taxon>
    </lineage>
</organism>
<dbReference type="EMBL" id="LNIX01000030">
    <property type="protein sequence ID" value="OXA41106.1"/>
    <property type="molecule type" value="Genomic_DNA"/>
</dbReference>
<dbReference type="Proteomes" id="UP000198287">
    <property type="component" value="Unassembled WGS sequence"/>
</dbReference>
<dbReference type="AlphaFoldDB" id="A0A226DA27"/>